<feature type="transmembrane region" description="Helical" evidence="9">
    <location>
        <begin position="137"/>
        <end position="157"/>
    </location>
</feature>
<dbReference type="Gene3D" id="3.40.50.300">
    <property type="entry name" value="P-loop containing nucleotide triphosphate hydrolases"/>
    <property type="match status" value="1"/>
</dbReference>
<dbReference type="GO" id="GO:0005886">
    <property type="term" value="C:plasma membrane"/>
    <property type="evidence" value="ECO:0007669"/>
    <property type="project" value="UniProtKB-SubCell"/>
</dbReference>
<dbReference type="CDD" id="cd18541">
    <property type="entry name" value="ABC_6TM_TmrB_like"/>
    <property type="match status" value="1"/>
</dbReference>
<comment type="subcellular location">
    <subcellularLocation>
        <location evidence="1">Cell membrane</location>
        <topology evidence="1">Multi-pass membrane protein</topology>
    </subcellularLocation>
</comment>
<evidence type="ECO:0000256" key="2">
    <source>
        <dbReference type="ARBA" id="ARBA00022448"/>
    </source>
</evidence>
<dbReference type="InterPro" id="IPR039421">
    <property type="entry name" value="Type_1_exporter"/>
</dbReference>
<keyword evidence="13" id="KW-1185">Reference proteome</keyword>
<evidence type="ECO:0000256" key="3">
    <source>
        <dbReference type="ARBA" id="ARBA00022475"/>
    </source>
</evidence>
<feature type="transmembrane region" description="Helical" evidence="9">
    <location>
        <begin position="163"/>
        <end position="180"/>
    </location>
</feature>
<dbReference type="Pfam" id="PF00664">
    <property type="entry name" value="ABC_membrane"/>
    <property type="match status" value="1"/>
</dbReference>
<dbReference type="STRING" id="177437.HRM2_33380"/>
<dbReference type="InterPro" id="IPR003439">
    <property type="entry name" value="ABC_transporter-like_ATP-bd"/>
</dbReference>
<dbReference type="PROSITE" id="PS50893">
    <property type="entry name" value="ABC_TRANSPORTER_2"/>
    <property type="match status" value="1"/>
</dbReference>
<keyword evidence="4 9" id="KW-0812">Transmembrane</keyword>
<dbReference type="Pfam" id="PF00005">
    <property type="entry name" value="ABC_tran"/>
    <property type="match status" value="1"/>
</dbReference>
<keyword evidence="3" id="KW-1003">Cell membrane</keyword>
<keyword evidence="7 9" id="KW-1133">Transmembrane helix</keyword>
<dbReference type="InterPro" id="IPR003593">
    <property type="entry name" value="AAA+_ATPase"/>
</dbReference>
<evidence type="ECO:0000256" key="9">
    <source>
        <dbReference type="SAM" id="Phobius"/>
    </source>
</evidence>
<dbReference type="GO" id="GO:0016887">
    <property type="term" value="F:ATP hydrolysis activity"/>
    <property type="evidence" value="ECO:0007669"/>
    <property type="project" value="InterPro"/>
</dbReference>
<dbReference type="Gene3D" id="1.20.1560.10">
    <property type="entry name" value="ABC transporter type 1, transmembrane domain"/>
    <property type="match status" value="1"/>
</dbReference>
<dbReference type="EMBL" id="CP001087">
    <property type="protein sequence ID" value="ACN16413.1"/>
    <property type="molecule type" value="Genomic_DNA"/>
</dbReference>
<evidence type="ECO:0000313" key="12">
    <source>
        <dbReference type="EMBL" id="ACN16413.1"/>
    </source>
</evidence>
<keyword evidence="5" id="KW-0547">Nucleotide-binding</keyword>
<feature type="transmembrane region" description="Helical" evidence="9">
    <location>
        <begin position="244"/>
        <end position="266"/>
    </location>
</feature>
<dbReference type="KEGG" id="dat:HRM2_33380"/>
<gene>
    <name evidence="12" type="ordered locus">HRM2_33380</name>
</gene>
<dbReference type="SUPFAM" id="SSF52540">
    <property type="entry name" value="P-loop containing nucleoside triphosphate hydrolases"/>
    <property type="match status" value="1"/>
</dbReference>
<evidence type="ECO:0000256" key="5">
    <source>
        <dbReference type="ARBA" id="ARBA00022741"/>
    </source>
</evidence>
<evidence type="ECO:0000256" key="4">
    <source>
        <dbReference type="ARBA" id="ARBA00022692"/>
    </source>
</evidence>
<feature type="transmembrane region" description="Helical" evidence="9">
    <location>
        <begin position="18"/>
        <end position="41"/>
    </location>
</feature>
<accession>C0QM96</accession>
<reference evidence="12 13" key="1">
    <citation type="journal article" date="2009" name="Environ. Microbiol.">
        <title>Genome sequence of Desulfobacterium autotrophicum HRM2, a marine sulfate reducer oxidizing organic carbon completely to carbon dioxide.</title>
        <authorList>
            <person name="Strittmatter A.W."/>
            <person name="Liesegang H."/>
            <person name="Rabus R."/>
            <person name="Decker I."/>
            <person name="Amann J."/>
            <person name="Andres S."/>
            <person name="Henne A."/>
            <person name="Fricke W.F."/>
            <person name="Martinez-Arias R."/>
            <person name="Bartels D."/>
            <person name="Goesmann A."/>
            <person name="Krause L."/>
            <person name="Puehler A."/>
            <person name="Klenk H.P."/>
            <person name="Richter M."/>
            <person name="Schuler M."/>
            <person name="Gloeckner F.O."/>
            <person name="Meyerdierks A."/>
            <person name="Gottschalk G."/>
            <person name="Amann R."/>
        </authorList>
    </citation>
    <scope>NUCLEOTIDE SEQUENCE [LARGE SCALE GENOMIC DNA]</scope>
    <source>
        <strain evidence="13">ATCC 43914 / DSM 3382 / HRM2</strain>
    </source>
</reference>
<evidence type="ECO:0000259" key="11">
    <source>
        <dbReference type="PROSITE" id="PS50929"/>
    </source>
</evidence>
<keyword evidence="2" id="KW-0813">Transport</keyword>
<feature type="domain" description="ABC transmembrane type-1" evidence="11">
    <location>
        <begin position="21"/>
        <end position="304"/>
    </location>
</feature>
<evidence type="ECO:0000313" key="13">
    <source>
        <dbReference type="Proteomes" id="UP000000442"/>
    </source>
</evidence>
<protein>
    <submittedName>
        <fullName evidence="12">ABC-type multidrug transport system, permease component</fullName>
    </submittedName>
</protein>
<evidence type="ECO:0000256" key="1">
    <source>
        <dbReference type="ARBA" id="ARBA00004651"/>
    </source>
</evidence>
<dbReference type="InterPro" id="IPR027417">
    <property type="entry name" value="P-loop_NTPase"/>
</dbReference>
<evidence type="ECO:0000259" key="10">
    <source>
        <dbReference type="PROSITE" id="PS50893"/>
    </source>
</evidence>
<dbReference type="GO" id="GO:0005524">
    <property type="term" value="F:ATP binding"/>
    <property type="evidence" value="ECO:0007669"/>
    <property type="project" value="UniProtKB-KW"/>
</dbReference>
<dbReference type="GO" id="GO:0015421">
    <property type="term" value="F:ABC-type oligopeptide transporter activity"/>
    <property type="evidence" value="ECO:0007669"/>
    <property type="project" value="TreeGrafter"/>
</dbReference>
<keyword evidence="6" id="KW-0067">ATP-binding</keyword>
<name>C0QM96_DESAH</name>
<dbReference type="HOGENOM" id="CLU_000604_84_6_7"/>
<evidence type="ECO:0000256" key="7">
    <source>
        <dbReference type="ARBA" id="ARBA00022989"/>
    </source>
</evidence>
<evidence type="ECO:0000256" key="6">
    <source>
        <dbReference type="ARBA" id="ARBA00022840"/>
    </source>
</evidence>
<organism evidence="12 13">
    <name type="scientific">Desulforapulum autotrophicum (strain ATCC 43914 / DSM 3382 / VKM B-1955 / HRM2)</name>
    <name type="common">Desulfobacterium autotrophicum</name>
    <dbReference type="NCBI Taxonomy" id="177437"/>
    <lineage>
        <taxon>Bacteria</taxon>
        <taxon>Pseudomonadati</taxon>
        <taxon>Thermodesulfobacteriota</taxon>
        <taxon>Desulfobacteria</taxon>
        <taxon>Desulfobacterales</taxon>
        <taxon>Desulfobacteraceae</taxon>
        <taxon>Desulforapulum</taxon>
    </lineage>
</organism>
<dbReference type="InterPro" id="IPR011527">
    <property type="entry name" value="ABC1_TM_dom"/>
</dbReference>
<dbReference type="PROSITE" id="PS00211">
    <property type="entry name" value="ABC_TRANSPORTER_1"/>
    <property type="match status" value="1"/>
</dbReference>
<dbReference type="Proteomes" id="UP000000442">
    <property type="component" value="Chromosome"/>
</dbReference>
<dbReference type="InterPro" id="IPR017871">
    <property type="entry name" value="ABC_transporter-like_CS"/>
</dbReference>
<dbReference type="FunFam" id="3.40.50.300:FF:000221">
    <property type="entry name" value="Multidrug ABC transporter ATP-binding protein"/>
    <property type="match status" value="1"/>
</dbReference>
<dbReference type="SMART" id="SM00382">
    <property type="entry name" value="AAA"/>
    <property type="match status" value="1"/>
</dbReference>
<sequence>MVLGPFELIRPYFIERRAYLAAGLFSLLVVDLLQLFIPRIVKRAIDGIASSSLDAGALLRYGGYILLAAIFIGVFRFSWRYCIMGTARRVEEGIRERLFNHVITMPAPFFDRVSAGDIMAHATNDITNIRMALGMGLVGMTDTVVLGLTAVVFMGYINLELTVLALFPMPFIAIFTKILSKRLFLAYMAVQESFSRLMEASRERFAGIRVIKAFNREDAETLSLTQESQAHVDANMHLVRLRGLIFPMVTLLTSISLAVVVGLGGRKVIQGTISPGDFVAFIAYLGLLTWPVMALGWVTNMIQRGKVSIDRINTILNTSVAMGNMDNALTPQKITGNIQIQNLVFHHGSGKDRTRILDNVSVTAGPGGILGIAGPPGAGKTTLVGLIPRIYDPDSGRILIDGMDVRNIDIHCLRRFISFMPQEPFLFSGTILENLKLADALAGQDQINGVIEMAGLTKTIESFPKGINTMIGEKGVMLSGGQKQRIALARALLKRAPILILDDPVSQVDIRTAAGIIDTIEALSTSITVIIVSHRFQAFRRADNIIVLDKGRIVESGNHEQLVAQGGYYARAQVMQSGGES</sequence>
<dbReference type="PANTHER" id="PTHR43394:SF1">
    <property type="entry name" value="ATP-BINDING CASSETTE SUB-FAMILY B MEMBER 10, MITOCHONDRIAL"/>
    <property type="match status" value="1"/>
</dbReference>
<proteinExistence type="predicted"/>
<feature type="transmembrane region" description="Helical" evidence="9">
    <location>
        <begin position="278"/>
        <end position="298"/>
    </location>
</feature>
<evidence type="ECO:0000256" key="8">
    <source>
        <dbReference type="ARBA" id="ARBA00023136"/>
    </source>
</evidence>
<dbReference type="AlphaFoldDB" id="C0QM96"/>
<feature type="domain" description="ABC transporter" evidence="10">
    <location>
        <begin position="338"/>
        <end position="575"/>
    </location>
</feature>
<dbReference type="PROSITE" id="PS50929">
    <property type="entry name" value="ABC_TM1F"/>
    <property type="match status" value="1"/>
</dbReference>
<dbReference type="SUPFAM" id="SSF90123">
    <property type="entry name" value="ABC transporter transmembrane region"/>
    <property type="match status" value="1"/>
</dbReference>
<dbReference type="eggNOG" id="COG1132">
    <property type="taxonomic scope" value="Bacteria"/>
</dbReference>
<keyword evidence="8 9" id="KW-0472">Membrane</keyword>
<feature type="transmembrane region" description="Helical" evidence="9">
    <location>
        <begin position="61"/>
        <end position="79"/>
    </location>
</feature>
<dbReference type="InterPro" id="IPR036640">
    <property type="entry name" value="ABC1_TM_sf"/>
</dbReference>
<dbReference type="PANTHER" id="PTHR43394">
    <property type="entry name" value="ATP-DEPENDENT PERMEASE MDL1, MITOCHONDRIAL"/>
    <property type="match status" value="1"/>
</dbReference>